<evidence type="ECO:0000313" key="2">
    <source>
        <dbReference type="Proteomes" id="UP000245137"/>
    </source>
</evidence>
<dbReference type="Proteomes" id="UP000245137">
    <property type="component" value="Unassembled WGS sequence"/>
</dbReference>
<name>A0A2U1SSW2_METSR</name>
<dbReference type="RefSeq" id="WP_108916416.1">
    <property type="nucleotide sequence ID" value="NZ_CP189553.1"/>
</dbReference>
<dbReference type="OrthoDB" id="8101160at2"/>
<dbReference type="AlphaFoldDB" id="A0A2U1SSW2"/>
<organism evidence="1 2">
    <name type="scientific">Methylosinus sporium</name>
    <dbReference type="NCBI Taxonomy" id="428"/>
    <lineage>
        <taxon>Bacteria</taxon>
        <taxon>Pseudomonadati</taxon>
        <taxon>Pseudomonadota</taxon>
        <taxon>Alphaproteobacteria</taxon>
        <taxon>Hyphomicrobiales</taxon>
        <taxon>Methylocystaceae</taxon>
        <taxon>Methylosinus</taxon>
    </lineage>
</organism>
<keyword evidence="2" id="KW-1185">Reference proteome</keyword>
<reference evidence="1 2" key="1">
    <citation type="journal article" date="2018" name="Appl. Microbiol. Biotechnol.">
        <title>Co-cultivation of the strictly anaerobic methanogen Methanosarcina barkeri with aerobic methanotrophs in an oxygen-limited membrane bioreactor.</title>
        <authorList>
            <person name="In 't Zandt M.H."/>
            <person name="van den Bosch T.J.M."/>
            <person name="Rijkers R."/>
            <person name="van Kessel M.A.H.J."/>
            <person name="Jetten M.S.M."/>
            <person name="Welte C.U."/>
        </authorList>
    </citation>
    <scope>NUCLEOTIDE SEQUENCE [LARGE SCALE GENOMIC DNA]</scope>
    <source>
        <strain evidence="1 2">DSM 17706</strain>
    </source>
</reference>
<accession>A0A2U1SSW2</accession>
<protein>
    <recommendedName>
        <fullName evidence="3">Phage gp6-like head-tail connector protein</fullName>
    </recommendedName>
</protein>
<evidence type="ECO:0000313" key="1">
    <source>
        <dbReference type="EMBL" id="PWB94663.1"/>
    </source>
</evidence>
<dbReference type="EMBL" id="PUIV01000006">
    <property type="protein sequence ID" value="PWB94663.1"/>
    <property type="molecule type" value="Genomic_DNA"/>
</dbReference>
<sequence>MSFTVTVPAADRALLTLDEIKGALGISGTDQDVALANFGLQISDIISDECRVPGDGIAIPTLLRETIVQTERIVRCDGNAKPASLILVRRFIGAISSITVDGTALEASDYEIDRGAGLLRRLCGSSFVDWPQGTTVVSYTAGFVEIPGALKRAAVTVLREQASADSRDPSLKSLRQKTDGLSETEWGYWVNSAAGGTSSAISGPASAMLDPYRYWTV</sequence>
<gene>
    <name evidence="1" type="ORF">C5689_06260</name>
</gene>
<evidence type="ECO:0008006" key="3">
    <source>
        <dbReference type="Google" id="ProtNLM"/>
    </source>
</evidence>
<comment type="caution">
    <text evidence="1">The sequence shown here is derived from an EMBL/GenBank/DDBJ whole genome shotgun (WGS) entry which is preliminary data.</text>
</comment>
<proteinExistence type="predicted"/>